<dbReference type="RefSeq" id="WP_087737583.1">
    <property type="nucleotide sequence ID" value="NZ_CYGY02000057.1"/>
</dbReference>
<reference evidence="2" key="1">
    <citation type="submission" date="2016-12" db="EMBL/GenBank/DDBJ databases">
        <authorList>
            <person name="Moulin L."/>
        </authorList>
    </citation>
    <scope>NUCLEOTIDE SEQUENCE [LARGE SCALE GENOMIC DNA]</scope>
    <source>
        <strain evidence="2">STM 7183</strain>
    </source>
</reference>
<accession>A0A1N7SJK9</accession>
<dbReference type="OrthoDB" id="9805728at2"/>
<proteinExistence type="predicted"/>
<comment type="caution">
    <text evidence="2">The sequence shown here is derived from an EMBL/GenBank/DDBJ whole genome shotgun (WGS) entry which is preliminary data.</text>
</comment>
<organism evidence="2 3">
    <name type="scientific">Paraburkholderia piptadeniae</name>
    <dbReference type="NCBI Taxonomy" id="1701573"/>
    <lineage>
        <taxon>Bacteria</taxon>
        <taxon>Pseudomonadati</taxon>
        <taxon>Pseudomonadota</taxon>
        <taxon>Betaproteobacteria</taxon>
        <taxon>Burkholderiales</taxon>
        <taxon>Burkholderiaceae</taxon>
        <taxon>Paraburkholderia</taxon>
    </lineage>
</organism>
<dbReference type="Pfam" id="PF12706">
    <property type="entry name" value="Lactamase_B_2"/>
    <property type="match status" value="1"/>
</dbReference>
<gene>
    <name evidence="2" type="ORF">BN2476_570061</name>
</gene>
<dbReference type="InterPro" id="IPR036866">
    <property type="entry name" value="RibonucZ/Hydroxyglut_hydro"/>
</dbReference>
<dbReference type="Proteomes" id="UP000195569">
    <property type="component" value="Unassembled WGS sequence"/>
</dbReference>
<protein>
    <recommendedName>
        <fullName evidence="1">Metallo-beta-lactamase domain-containing protein</fullName>
    </recommendedName>
</protein>
<keyword evidence="3" id="KW-1185">Reference proteome</keyword>
<sequence>MNSIIGHISQILGFAAAERGRALSSMSPQHDGQRFRNVEPRPEQGLRKTLRIMWNVLLNKPDGTAPAGPLPVDRLTRADLDAAHDRSLFRLGHSTLLLKLRGQFWLTDPVFAERASPFKRMGPKRFHAPPIARDALPPLRGVILSHDHYDHLDRETVLALAETTGVFLTPLGVGDRLIEWGIDASKVRQFDWWQGVEIDGVQFTATPAQHFSGRSLFDGNSTLWASWVIVDGDLRVFFSGDTGYFDGFKTIGERLGPFDVTLLETGAYDAQWPYVHMQPDDTVQAHIDLRGRWLVPIHNGTFDLAMHRWQEPFERVVGLAAARGIALATPRMGERLHLASPHRGERWWREVVEVVEVVEVADVRKPSRRRVACRPAGQSNT</sequence>
<dbReference type="SUPFAM" id="SSF56281">
    <property type="entry name" value="Metallo-hydrolase/oxidoreductase"/>
    <property type="match status" value="1"/>
</dbReference>
<evidence type="ECO:0000259" key="1">
    <source>
        <dbReference type="Pfam" id="PF12706"/>
    </source>
</evidence>
<dbReference type="GO" id="GO:0005737">
    <property type="term" value="C:cytoplasm"/>
    <property type="evidence" value="ECO:0007669"/>
    <property type="project" value="TreeGrafter"/>
</dbReference>
<dbReference type="Gene3D" id="3.60.15.10">
    <property type="entry name" value="Ribonuclease Z/Hydroxyacylglutathione hydrolase-like"/>
    <property type="match status" value="1"/>
</dbReference>
<name>A0A1N7SJK9_9BURK</name>
<dbReference type="AlphaFoldDB" id="A0A1N7SJK9"/>
<feature type="domain" description="Metallo-beta-lactamase" evidence="1">
    <location>
        <begin position="106"/>
        <end position="298"/>
    </location>
</feature>
<dbReference type="PANTHER" id="PTHR15032">
    <property type="entry name" value="N-ACYL-PHOSPHATIDYLETHANOLAMINE-HYDROLYZING PHOSPHOLIPASE D"/>
    <property type="match status" value="1"/>
</dbReference>
<dbReference type="InterPro" id="IPR001279">
    <property type="entry name" value="Metallo-B-lactamas"/>
</dbReference>
<evidence type="ECO:0000313" key="3">
    <source>
        <dbReference type="Proteomes" id="UP000195569"/>
    </source>
</evidence>
<dbReference type="PANTHER" id="PTHR15032:SF4">
    <property type="entry name" value="N-ACYL-PHOSPHATIDYLETHANOLAMINE-HYDROLYZING PHOSPHOLIPASE D"/>
    <property type="match status" value="1"/>
</dbReference>
<evidence type="ECO:0000313" key="2">
    <source>
        <dbReference type="EMBL" id="SIT47492.1"/>
    </source>
</evidence>
<dbReference type="EMBL" id="CYGY02000057">
    <property type="protein sequence ID" value="SIT47492.1"/>
    <property type="molecule type" value="Genomic_DNA"/>
</dbReference>